<evidence type="ECO:0000313" key="1">
    <source>
        <dbReference type="EMBL" id="MFD1196152.1"/>
    </source>
</evidence>
<reference evidence="2" key="1">
    <citation type="journal article" date="2019" name="Int. J. Syst. Evol. Microbiol.">
        <title>The Global Catalogue of Microorganisms (GCM) 10K type strain sequencing project: providing services to taxonomists for standard genome sequencing and annotation.</title>
        <authorList>
            <consortium name="The Broad Institute Genomics Platform"/>
            <consortium name="The Broad Institute Genome Sequencing Center for Infectious Disease"/>
            <person name="Wu L."/>
            <person name="Ma J."/>
        </authorList>
    </citation>
    <scope>NUCLEOTIDE SEQUENCE [LARGE SCALE GENOMIC DNA]</scope>
    <source>
        <strain evidence="2">CCUG 55328</strain>
    </source>
</reference>
<gene>
    <name evidence="1" type="ORF">ACFQ3C_15900</name>
</gene>
<proteinExistence type="predicted"/>
<protein>
    <recommendedName>
        <fullName evidence="3">Secreted protein</fullName>
    </recommendedName>
</protein>
<comment type="caution">
    <text evidence="1">The sequence shown here is derived from an EMBL/GenBank/DDBJ whole genome shotgun (WGS) entry which is preliminary data.</text>
</comment>
<organism evidence="1 2">
    <name type="scientific">Seohaeicola saemankumensis</name>
    <dbReference type="NCBI Taxonomy" id="481181"/>
    <lineage>
        <taxon>Bacteria</taxon>
        <taxon>Pseudomonadati</taxon>
        <taxon>Pseudomonadota</taxon>
        <taxon>Alphaproteobacteria</taxon>
        <taxon>Rhodobacterales</taxon>
        <taxon>Roseobacteraceae</taxon>
        <taxon>Seohaeicola</taxon>
    </lineage>
</organism>
<dbReference type="Proteomes" id="UP001597151">
    <property type="component" value="Unassembled WGS sequence"/>
</dbReference>
<name>A0ABW3TJF9_9RHOB</name>
<dbReference type="EMBL" id="JBHTKR010000006">
    <property type="protein sequence ID" value="MFD1196152.1"/>
    <property type="molecule type" value="Genomic_DNA"/>
</dbReference>
<evidence type="ECO:0008006" key="3">
    <source>
        <dbReference type="Google" id="ProtNLM"/>
    </source>
</evidence>
<keyword evidence="2" id="KW-1185">Reference proteome</keyword>
<dbReference type="PROSITE" id="PS51257">
    <property type="entry name" value="PROKAR_LIPOPROTEIN"/>
    <property type="match status" value="1"/>
</dbReference>
<accession>A0ABW3TJF9</accession>
<evidence type="ECO:0000313" key="2">
    <source>
        <dbReference type="Proteomes" id="UP001597151"/>
    </source>
</evidence>
<dbReference type="RefSeq" id="WP_380793812.1">
    <property type="nucleotide sequence ID" value="NZ_JBHTKR010000006.1"/>
</dbReference>
<sequence>MPLLSRYLFTPFRQARRLSLPLAALALAACTPLGIYHKPGATVAAMQDTLTTCEVESLQRVPVDRRIERDPIRIVPRKICDSAGNCTVVYDRVGGEIRTWDANVPLRQRVLNQCMATQGYAFVELPACSQGVKRAAPPGATTILPRLSPNACAIRNGDGTWQIVTPG</sequence>